<dbReference type="EMBL" id="JWJG01000028">
    <property type="protein sequence ID" value="KIF82204.1"/>
    <property type="molecule type" value="Genomic_DNA"/>
</dbReference>
<dbReference type="STRING" id="709839.TSA66_17605"/>
<dbReference type="Proteomes" id="UP000031572">
    <property type="component" value="Unassembled WGS sequence"/>
</dbReference>
<feature type="region of interest" description="Disordered" evidence="1">
    <location>
        <begin position="84"/>
        <end position="104"/>
    </location>
</feature>
<evidence type="ECO:0000313" key="2">
    <source>
        <dbReference type="EMBL" id="KIF82204.1"/>
    </source>
</evidence>
<accession>A0A0C2BQ38</accession>
<proteinExistence type="predicted"/>
<evidence type="ECO:0000313" key="3">
    <source>
        <dbReference type="Proteomes" id="UP000031572"/>
    </source>
</evidence>
<keyword evidence="3" id="KW-1185">Reference proteome</keyword>
<name>A0A0C2BQ38_9BURK</name>
<feature type="compositionally biased region" description="Basic and acidic residues" evidence="1">
    <location>
        <begin position="85"/>
        <end position="97"/>
    </location>
</feature>
<comment type="caution">
    <text evidence="2">The sequence shown here is derived from an EMBL/GenBank/DDBJ whole genome shotgun (WGS) entry which is preliminary data.</text>
</comment>
<organism evidence="2 3">
    <name type="scientific">Noviherbaspirillum autotrophicum</name>
    <dbReference type="NCBI Taxonomy" id="709839"/>
    <lineage>
        <taxon>Bacteria</taxon>
        <taxon>Pseudomonadati</taxon>
        <taxon>Pseudomonadota</taxon>
        <taxon>Betaproteobacteria</taxon>
        <taxon>Burkholderiales</taxon>
        <taxon>Oxalobacteraceae</taxon>
        <taxon>Noviherbaspirillum</taxon>
    </lineage>
</organism>
<reference evidence="2 3" key="1">
    <citation type="submission" date="2014-12" db="EMBL/GenBank/DDBJ databases">
        <title>Denitrispirillum autotrophicum gen. nov., sp. nov., Denitrifying, Facultatively Autotrophic Bacteria Isolated from Rice Paddy Soil.</title>
        <authorList>
            <person name="Ishii S."/>
            <person name="Ashida N."/>
            <person name="Ohno H."/>
            <person name="Otsuka S."/>
            <person name="Yokota A."/>
            <person name="Senoo K."/>
        </authorList>
    </citation>
    <scope>NUCLEOTIDE SEQUENCE [LARGE SCALE GENOMIC DNA]</scope>
    <source>
        <strain evidence="2 3">TSA66</strain>
    </source>
</reference>
<gene>
    <name evidence="2" type="ORF">TSA66_17605</name>
</gene>
<sequence>MLVVATLLQASEAFSLPAHDGTCVRNSFGLRQFVRRILRLGNIFAPAPGTGRRSVLRGATAPDCLKTDFIHALGTVASALAATERPQHNERLQEQAKARRRFTI</sequence>
<protein>
    <submittedName>
        <fullName evidence="2">Uncharacterized protein</fullName>
    </submittedName>
</protein>
<evidence type="ECO:0000256" key="1">
    <source>
        <dbReference type="SAM" id="MobiDB-lite"/>
    </source>
</evidence>
<dbReference type="AlphaFoldDB" id="A0A0C2BQ38"/>